<proteinExistence type="predicted"/>
<feature type="region of interest" description="Disordered" evidence="1">
    <location>
        <begin position="144"/>
        <end position="163"/>
    </location>
</feature>
<dbReference type="AlphaFoldDB" id="A0A401H423"/>
<evidence type="ECO:0000313" key="3">
    <source>
        <dbReference type="Proteomes" id="UP000287166"/>
    </source>
</evidence>
<dbReference type="Proteomes" id="UP000287166">
    <property type="component" value="Unassembled WGS sequence"/>
</dbReference>
<protein>
    <submittedName>
        <fullName evidence="2">Uncharacterized protein</fullName>
    </submittedName>
</protein>
<comment type="caution">
    <text evidence="2">The sequence shown here is derived from an EMBL/GenBank/DDBJ whole genome shotgun (WGS) entry which is preliminary data.</text>
</comment>
<dbReference type="GeneID" id="38786113"/>
<accession>A0A401H423</accession>
<dbReference type="RefSeq" id="XP_027620109.1">
    <property type="nucleotide sequence ID" value="XM_027764308.1"/>
</dbReference>
<feature type="compositionally biased region" description="Low complexity" evidence="1">
    <location>
        <begin position="228"/>
        <end position="247"/>
    </location>
</feature>
<keyword evidence="3" id="KW-1185">Reference proteome</keyword>
<evidence type="ECO:0000313" key="2">
    <source>
        <dbReference type="EMBL" id="GBE89196.1"/>
    </source>
</evidence>
<reference evidence="2 3" key="1">
    <citation type="journal article" date="2018" name="Sci. Rep.">
        <title>Genome sequence of the cauliflower mushroom Sparassis crispa (Hanabiratake) and its association with beneficial usage.</title>
        <authorList>
            <person name="Kiyama R."/>
            <person name="Furutani Y."/>
            <person name="Kawaguchi K."/>
            <person name="Nakanishi T."/>
        </authorList>
    </citation>
    <scope>NUCLEOTIDE SEQUENCE [LARGE SCALE GENOMIC DNA]</scope>
</reference>
<organism evidence="2 3">
    <name type="scientific">Sparassis crispa</name>
    <dbReference type="NCBI Taxonomy" id="139825"/>
    <lineage>
        <taxon>Eukaryota</taxon>
        <taxon>Fungi</taxon>
        <taxon>Dikarya</taxon>
        <taxon>Basidiomycota</taxon>
        <taxon>Agaricomycotina</taxon>
        <taxon>Agaricomycetes</taxon>
        <taxon>Polyporales</taxon>
        <taxon>Sparassidaceae</taxon>
        <taxon>Sparassis</taxon>
    </lineage>
</organism>
<name>A0A401H423_9APHY</name>
<dbReference type="EMBL" id="BFAD01000015">
    <property type="protein sequence ID" value="GBE89196.1"/>
    <property type="molecule type" value="Genomic_DNA"/>
</dbReference>
<sequence length="370" mass="41479">MPRSSTTSPRRPRFSAEFALLKSELCRIRFLPTYNERSHKLVPMPYPAYPNGDAVTPYLLDFYAEMYEWEKPRCLCGHLPGRSSHPCQIKIPESDKSLNKGRPVLICSHFLCPMFVDLYDLLEENPDLERRTYPLREADRPSSQITGMARSCSAPPSRAQQRFGSAIRTVSNKDIVVEHSSPSLLAQLSGVSSQFDWQPPFKQASPTCSPYVRGDHPLHAAVPQELCSAPSSSSSSTQNSMSSPPLSQYGARQETRQELGPDDPQPPNCYDHGYLDSLERFWSPPPSINTLAYQVEAPSANEASRLFGLLDATVDPGVRYTELTRILTRCPFCEKLMSHRALYSPGHACSEYFTTAKVGTKRHYVDLTTP</sequence>
<feature type="region of interest" description="Disordered" evidence="1">
    <location>
        <begin position="226"/>
        <end position="270"/>
    </location>
</feature>
<dbReference type="OrthoDB" id="2757264at2759"/>
<gene>
    <name evidence="2" type="ORF">SCP_1502040</name>
</gene>
<dbReference type="InParanoid" id="A0A401H423"/>
<evidence type="ECO:0000256" key="1">
    <source>
        <dbReference type="SAM" id="MobiDB-lite"/>
    </source>
</evidence>